<keyword evidence="3" id="KW-1185">Reference proteome</keyword>
<evidence type="ECO:0000256" key="1">
    <source>
        <dbReference type="SAM" id="MobiDB-lite"/>
    </source>
</evidence>
<name>A0A7W9WRR3_9BURK</name>
<dbReference type="Proteomes" id="UP000571554">
    <property type="component" value="Unassembled WGS sequence"/>
</dbReference>
<accession>A0A7W9WRR3</accession>
<dbReference type="AlphaFoldDB" id="A0A7W9WRR3"/>
<proteinExistence type="predicted"/>
<dbReference type="EMBL" id="JACHBW010000003">
    <property type="protein sequence ID" value="MBB6101759.1"/>
    <property type="molecule type" value="Genomic_DNA"/>
</dbReference>
<feature type="compositionally biased region" description="Basic and acidic residues" evidence="1">
    <location>
        <begin position="76"/>
        <end position="96"/>
    </location>
</feature>
<sequence>MANSFMAVWFSGVWAARYLSRGQQRLRPTGWHQSQNIIGAKLRDDNVCGHAHHAARKARFFPRNRHTARARRTIIETGDRRKKMTEQERARERRDTYMSATCGPAWRFA</sequence>
<comment type="caution">
    <text evidence="2">The sequence shown here is derived from an EMBL/GenBank/DDBJ whole genome shotgun (WGS) entry which is preliminary data.</text>
</comment>
<reference evidence="2 3" key="1">
    <citation type="submission" date="2020-08" db="EMBL/GenBank/DDBJ databases">
        <title>Above-ground endophytic microbial communities from plants in different locations in the United States.</title>
        <authorList>
            <person name="Frank C."/>
        </authorList>
    </citation>
    <scope>NUCLEOTIDE SEQUENCE [LARGE SCALE GENOMIC DNA]</scope>
    <source>
        <strain evidence="2 3">WP4_2_2</strain>
    </source>
</reference>
<feature type="region of interest" description="Disordered" evidence="1">
    <location>
        <begin position="76"/>
        <end position="97"/>
    </location>
</feature>
<evidence type="ECO:0000313" key="3">
    <source>
        <dbReference type="Proteomes" id="UP000571554"/>
    </source>
</evidence>
<dbReference type="RefSeq" id="WP_221303612.1">
    <property type="nucleotide sequence ID" value="NZ_JACHBW010000003.1"/>
</dbReference>
<organism evidence="2 3">
    <name type="scientific">Paraburkholderia bannensis</name>
    <dbReference type="NCBI Taxonomy" id="765414"/>
    <lineage>
        <taxon>Bacteria</taxon>
        <taxon>Pseudomonadati</taxon>
        <taxon>Pseudomonadota</taxon>
        <taxon>Betaproteobacteria</taxon>
        <taxon>Burkholderiales</taxon>
        <taxon>Burkholderiaceae</taxon>
        <taxon>Paraburkholderia</taxon>
    </lineage>
</organism>
<gene>
    <name evidence="2" type="ORF">F4827_001593</name>
</gene>
<protein>
    <submittedName>
        <fullName evidence="2">Uncharacterized protein</fullName>
    </submittedName>
</protein>
<evidence type="ECO:0000313" key="2">
    <source>
        <dbReference type="EMBL" id="MBB6101759.1"/>
    </source>
</evidence>